<evidence type="ECO:0000256" key="1">
    <source>
        <dbReference type="SAM" id="Phobius"/>
    </source>
</evidence>
<organism evidence="2 3">
    <name type="scientific">Staphylococcus warneri</name>
    <dbReference type="NCBI Taxonomy" id="1292"/>
    <lineage>
        <taxon>Bacteria</taxon>
        <taxon>Bacillati</taxon>
        <taxon>Bacillota</taxon>
        <taxon>Bacilli</taxon>
        <taxon>Bacillales</taxon>
        <taxon>Staphylococcaceae</taxon>
        <taxon>Staphylococcus</taxon>
    </lineage>
</organism>
<name>A0A8B2ZEQ6_STAWA</name>
<protein>
    <recommendedName>
        <fullName evidence="4">DUF5079 family protein</fullName>
    </recommendedName>
</protein>
<keyword evidence="1" id="KW-1133">Transmembrane helix</keyword>
<accession>A0A8B2ZEQ6</accession>
<sequence>MFKKSFEVSVCLFLFTMLSIVFKDMFLGGEKTTSMNSFLLISTIIFVISMIVTTIFYFINKGKENTNNYKNLFIIVWIFVPVICLLTEYYLASPLPHVLSEP</sequence>
<dbReference type="AlphaFoldDB" id="A0A8B2ZEQ6"/>
<keyword evidence="1" id="KW-0812">Transmembrane</keyword>
<dbReference type="EMBL" id="QSTD01000012">
    <property type="protein sequence ID" value="RGM27596.1"/>
    <property type="molecule type" value="Genomic_DNA"/>
</dbReference>
<reference evidence="2 3" key="1">
    <citation type="submission" date="2018-08" db="EMBL/GenBank/DDBJ databases">
        <title>A genome reference for cultivated species of the human gut microbiota.</title>
        <authorList>
            <person name="Zou Y."/>
            <person name="Xue W."/>
            <person name="Luo G."/>
        </authorList>
    </citation>
    <scope>NUCLEOTIDE SEQUENCE [LARGE SCALE GENOMIC DNA]</scope>
    <source>
        <strain evidence="2 3">OM08-17AT</strain>
    </source>
</reference>
<evidence type="ECO:0000313" key="3">
    <source>
        <dbReference type="Proteomes" id="UP000261016"/>
    </source>
</evidence>
<dbReference type="Proteomes" id="UP000261016">
    <property type="component" value="Unassembled WGS sequence"/>
</dbReference>
<evidence type="ECO:0008006" key="4">
    <source>
        <dbReference type="Google" id="ProtNLM"/>
    </source>
</evidence>
<proteinExistence type="predicted"/>
<keyword evidence="1" id="KW-0472">Membrane</keyword>
<feature type="transmembrane region" description="Helical" evidence="1">
    <location>
        <begin position="71"/>
        <end position="92"/>
    </location>
</feature>
<comment type="caution">
    <text evidence="2">The sequence shown here is derived from an EMBL/GenBank/DDBJ whole genome shotgun (WGS) entry which is preliminary data.</text>
</comment>
<gene>
    <name evidence="2" type="ORF">DXC19_12480</name>
</gene>
<feature type="transmembrane region" description="Helical" evidence="1">
    <location>
        <begin position="39"/>
        <end position="59"/>
    </location>
</feature>
<evidence type="ECO:0000313" key="2">
    <source>
        <dbReference type="EMBL" id="RGM27596.1"/>
    </source>
</evidence>
<dbReference type="RefSeq" id="WP_031464191.1">
    <property type="nucleotide sequence ID" value="NZ_CABMFV010000012.1"/>
</dbReference>